<protein>
    <submittedName>
        <fullName evidence="1">Uncharacterized protein</fullName>
    </submittedName>
</protein>
<comment type="caution">
    <text evidence="1">The sequence shown here is derived from an EMBL/GenBank/DDBJ whole genome shotgun (WGS) entry which is preliminary data.</text>
</comment>
<organism evidence="1 2">
    <name type="scientific">Arctium lappa</name>
    <name type="common">Greater burdock</name>
    <name type="synonym">Lappa major</name>
    <dbReference type="NCBI Taxonomy" id="4217"/>
    <lineage>
        <taxon>Eukaryota</taxon>
        <taxon>Viridiplantae</taxon>
        <taxon>Streptophyta</taxon>
        <taxon>Embryophyta</taxon>
        <taxon>Tracheophyta</taxon>
        <taxon>Spermatophyta</taxon>
        <taxon>Magnoliopsida</taxon>
        <taxon>eudicotyledons</taxon>
        <taxon>Gunneridae</taxon>
        <taxon>Pentapetalae</taxon>
        <taxon>asterids</taxon>
        <taxon>campanulids</taxon>
        <taxon>Asterales</taxon>
        <taxon>Asteraceae</taxon>
        <taxon>Carduoideae</taxon>
        <taxon>Cardueae</taxon>
        <taxon>Arctiinae</taxon>
        <taxon>Arctium</taxon>
    </lineage>
</organism>
<dbReference type="Proteomes" id="UP001055879">
    <property type="component" value="Linkage Group LG15"/>
</dbReference>
<keyword evidence="2" id="KW-1185">Reference proteome</keyword>
<evidence type="ECO:0000313" key="2">
    <source>
        <dbReference type="Proteomes" id="UP001055879"/>
    </source>
</evidence>
<dbReference type="EMBL" id="CM042061">
    <property type="protein sequence ID" value="KAI3672478.1"/>
    <property type="molecule type" value="Genomic_DNA"/>
</dbReference>
<reference evidence="2" key="1">
    <citation type="journal article" date="2022" name="Mol. Ecol. Resour.">
        <title>The genomes of chicory, endive, great burdock and yacon provide insights into Asteraceae palaeo-polyploidization history and plant inulin production.</title>
        <authorList>
            <person name="Fan W."/>
            <person name="Wang S."/>
            <person name="Wang H."/>
            <person name="Wang A."/>
            <person name="Jiang F."/>
            <person name="Liu H."/>
            <person name="Zhao H."/>
            <person name="Xu D."/>
            <person name="Zhang Y."/>
        </authorList>
    </citation>
    <scope>NUCLEOTIDE SEQUENCE [LARGE SCALE GENOMIC DNA]</scope>
    <source>
        <strain evidence="2">cv. Niubang</strain>
    </source>
</reference>
<evidence type="ECO:0000313" key="1">
    <source>
        <dbReference type="EMBL" id="KAI3672478.1"/>
    </source>
</evidence>
<gene>
    <name evidence="1" type="ORF">L6452_38567</name>
</gene>
<sequence length="128" mass="13760">MTKLPTGSWNSTDKARKRCHHDVAEEESTGDNNLSNPYVHEGAMDVRNSKNEVGGGNISLSKNVISSRYGGDVRMRVDVVVDIDGGWIKKVAGGNSAEGGDLYGLKDPFEKTLSAAHKRVLCPKMASA</sequence>
<name>A0ACB8XPX1_ARCLA</name>
<reference evidence="1 2" key="2">
    <citation type="journal article" date="2022" name="Mol. Ecol. Resour.">
        <title>The genomes of chicory, endive, great burdock and yacon provide insights into Asteraceae paleo-polyploidization history and plant inulin production.</title>
        <authorList>
            <person name="Fan W."/>
            <person name="Wang S."/>
            <person name="Wang H."/>
            <person name="Wang A."/>
            <person name="Jiang F."/>
            <person name="Liu H."/>
            <person name="Zhao H."/>
            <person name="Xu D."/>
            <person name="Zhang Y."/>
        </authorList>
    </citation>
    <scope>NUCLEOTIDE SEQUENCE [LARGE SCALE GENOMIC DNA]</scope>
    <source>
        <strain evidence="2">cv. Niubang</strain>
    </source>
</reference>
<proteinExistence type="predicted"/>
<accession>A0ACB8XPX1</accession>